<evidence type="ECO:0000313" key="13">
    <source>
        <dbReference type="Proteomes" id="UP001234178"/>
    </source>
</evidence>
<feature type="domain" description="F-BAR" evidence="11">
    <location>
        <begin position="15"/>
        <end position="293"/>
    </location>
</feature>
<keyword evidence="2 6" id="KW-0728">SH3 domain</keyword>
<feature type="domain" description="SH3" evidence="10">
    <location>
        <begin position="540"/>
        <end position="602"/>
    </location>
</feature>
<evidence type="ECO:0000256" key="1">
    <source>
        <dbReference type="ARBA" id="ARBA00004316"/>
    </source>
</evidence>
<dbReference type="InterPro" id="IPR001060">
    <property type="entry name" value="FCH_dom"/>
</dbReference>
<dbReference type="SUPFAM" id="SSF103657">
    <property type="entry name" value="BAR/IMD domain-like"/>
    <property type="match status" value="1"/>
</dbReference>
<evidence type="ECO:0008006" key="14">
    <source>
        <dbReference type="Google" id="ProtNLM"/>
    </source>
</evidence>
<evidence type="ECO:0000259" key="10">
    <source>
        <dbReference type="PROSITE" id="PS50002"/>
    </source>
</evidence>
<dbReference type="Pfam" id="PF00611">
    <property type="entry name" value="FCH"/>
    <property type="match status" value="1"/>
</dbReference>
<sequence length="1003" mass="111783">MTTQQQPPPRKGNYAKVLRNLHAEQLSKVQWKHQQECELLEDLRNFVKQRCAVEKSYGEAMQKISANYLNKKMPPIHELNHDEINQQWTVWSIWRSLLEETDKLAKAKLAAVEIFQTQIADDVKVVRQNKLQLAKKNLDLLKVVQGEVQTCVTELDKLKKVYVDDEHVSHDARDKAREAEEKLKKKKGSIFQSVSSLQKTSAKLGSRRELCEEKSTQARNAYLLQLASANAHQNRYFHVDLQNVVKTLDGGMYEKVAEYFSIMSRTELYTCSASQFSFGKIKEQAMTISRDYDLACFVDAFPILSQHIIYDFEPCDNDVIVTVDQAHGAATGLIQSGKQYASRVAQETKKIRESTRTLQTLQNMKENGLKADPNEPNGPDIDAKIDDIKNQLRRSETAKLKAEARLECLHAGGVKIDEFLQDAEGLMTLGLMRSSSQLSFRESAQEESEFSDSGSRAGAETSQQDEEEDEPVDEAFAEQVVQEQIAEMQATWQDPTAAWDTNDAWGDDTGSLNAITTTTSVQIETATSNVSDSAQATGDANIIKCIAFYPYTAQNADELSMMENEELEVLLAFSEGDGWVKARNYKGEEGYVPENYLDLHADDQVPCGSDEDPNQNVHQHPVIAEEVEPEDEVEQVHEEEEEDAVSVEAEGAYPLENQISFSSVDYTYQQQASAEEEIEFPGPTESAPLPPPPPAIAPDVELPSSPVVDGQTNRVIGYCRALYDYDATSDEELTFYEGEVIAILRRSGALHDQEVDDGWWEGQLLTDGTTGVFPSLVVEECGPNGEELTPKLSPATPEQESVPPPGSPPVVPTFLLPPERVIITQPTPETEFPADHEHMFDQNATIKETDEDEDDLASEMVQVQPGMLFDLHSLFKSLSLFGYTFQLATPTEEEGNGQITDGLSGTQIIVTASTPMVEHEFRCFDAVDETANDEKEKETEQDFGDDGMEPPPPPAPEPSTAEISCQDQPLPPVTVAEEAKTETVNKGFEDEFVQLETAKESYA</sequence>
<dbReference type="PROSITE" id="PS51741">
    <property type="entry name" value="F_BAR"/>
    <property type="match status" value="1"/>
</dbReference>
<dbReference type="Gene3D" id="1.20.1270.60">
    <property type="entry name" value="Arfaptin homology (AH) domain/BAR domain"/>
    <property type="match status" value="1"/>
</dbReference>
<keyword evidence="4" id="KW-0446">Lipid-binding</keyword>
<evidence type="ECO:0000256" key="2">
    <source>
        <dbReference type="ARBA" id="ARBA00022443"/>
    </source>
</evidence>
<feature type="region of interest" description="Disordered" evidence="9">
    <location>
        <begin position="624"/>
        <end position="647"/>
    </location>
</feature>
<accession>A0ABQ9YTS1</accession>
<evidence type="ECO:0000256" key="6">
    <source>
        <dbReference type="PROSITE-ProRule" id="PRU00192"/>
    </source>
</evidence>
<dbReference type="PANTHER" id="PTHR15735:SF21">
    <property type="entry name" value="PROTEIN NERVOUS WRECK"/>
    <property type="match status" value="1"/>
</dbReference>
<comment type="subcellular location">
    <subcellularLocation>
        <location evidence="1">Cell projection</location>
    </subcellularLocation>
</comment>
<dbReference type="PANTHER" id="PTHR15735">
    <property type="entry name" value="FCH AND DOUBLE SH3 DOMAINS PROTEIN"/>
    <property type="match status" value="1"/>
</dbReference>
<evidence type="ECO:0000259" key="11">
    <source>
        <dbReference type="PROSITE" id="PS51741"/>
    </source>
</evidence>
<gene>
    <name evidence="12" type="ORF">OUZ56_005783</name>
</gene>
<feature type="region of interest" description="Disordered" evidence="9">
    <location>
        <begin position="927"/>
        <end position="967"/>
    </location>
</feature>
<dbReference type="InterPro" id="IPR027267">
    <property type="entry name" value="AH/BAR_dom_sf"/>
</dbReference>
<keyword evidence="3" id="KW-0677">Repeat</keyword>
<feature type="region of interest" description="Disordered" evidence="9">
    <location>
        <begin position="438"/>
        <end position="473"/>
    </location>
</feature>
<keyword evidence="5" id="KW-0966">Cell projection</keyword>
<dbReference type="SMART" id="SM00326">
    <property type="entry name" value="SH3"/>
    <property type="match status" value="2"/>
</dbReference>
<protein>
    <recommendedName>
        <fullName evidence="14">FCH and double SH3 domains protein</fullName>
    </recommendedName>
</protein>
<comment type="caution">
    <text evidence="12">The sequence shown here is derived from an EMBL/GenBank/DDBJ whole genome shotgun (WGS) entry which is preliminary data.</text>
</comment>
<keyword evidence="7 8" id="KW-0175">Coiled coil</keyword>
<name>A0ABQ9YTS1_9CRUS</name>
<dbReference type="SMART" id="SM00055">
    <property type="entry name" value="FCH"/>
    <property type="match status" value="1"/>
</dbReference>
<organism evidence="12 13">
    <name type="scientific">Daphnia magna</name>
    <dbReference type="NCBI Taxonomy" id="35525"/>
    <lineage>
        <taxon>Eukaryota</taxon>
        <taxon>Metazoa</taxon>
        <taxon>Ecdysozoa</taxon>
        <taxon>Arthropoda</taxon>
        <taxon>Crustacea</taxon>
        <taxon>Branchiopoda</taxon>
        <taxon>Diplostraca</taxon>
        <taxon>Cladocera</taxon>
        <taxon>Anomopoda</taxon>
        <taxon>Daphniidae</taxon>
        <taxon>Daphnia</taxon>
    </lineage>
</organism>
<dbReference type="CDD" id="cd11762">
    <property type="entry name" value="SH3_FCHSD_2"/>
    <property type="match status" value="1"/>
</dbReference>
<proteinExistence type="predicted"/>
<evidence type="ECO:0000256" key="8">
    <source>
        <dbReference type="SAM" id="Coils"/>
    </source>
</evidence>
<evidence type="ECO:0000313" key="12">
    <source>
        <dbReference type="EMBL" id="KAK4004041.1"/>
    </source>
</evidence>
<dbReference type="EMBL" id="JAOYFB010000001">
    <property type="protein sequence ID" value="KAK4004041.1"/>
    <property type="molecule type" value="Genomic_DNA"/>
</dbReference>
<feature type="region of interest" description="Disordered" evidence="9">
    <location>
        <begin position="667"/>
        <end position="693"/>
    </location>
</feature>
<feature type="compositionally biased region" description="Acidic residues" evidence="9">
    <location>
        <begin position="625"/>
        <end position="645"/>
    </location>
</feature>
<evidence type="ECO:0000256" key="4">
    <source>
        <dbReference type="ARBA" id="ARBA00023121"/>
    </source>
</evidence>
<evidence type="ECO:0000256" key="3">
    <source>
        <dbReference type="ARBA" id="ARBA00022737"/>
    </source>
</evidence>
<evidence type="ECO:0000256" key="9">
    <source>
        <dbReference type="SAM" id="MobiDB-lite"/>
    </source>
</evidence>
<dbReference type="InterPro" id="IPR001452">
    <property type="entry name" value="SH3_domain"/>
</dbReference>
<evidence type="ECO:0000256" key="5">
    <source>
        <dbReference type="ARBA" id="ARBA00023273"/>
    </source>
</evidence>
<dbReference type="CDD" id="cd11761">
    <property type="entry name" value="SH3_FCHSD_1"/>
    <property type="match status" value="1"/>
</dbReference>
<dbReference type="InterPro" id="IPR035460">
    <property type="entry name" value="FCHSD_SH3_1"/>
</dbReference>
<dbReference type="SUPFAM" id="SSF50044">
    <property type="entry name" value="SH3-domain"/>
    <property type="match status" value="2"/>
</dbReference>
<feature type="coiled-coil region" evidence="8">
    <location>
        <begin position="344"/>
        <end position="405"/>
    </location>
</feature>
<dbReference type="PROSITE" id="PS50002">
    <property type="entry name" value="SH3"/>
    <property type="match status" value="2"/>
</dbReference>
<dbReference type="Pfam" id="PF00018">
    <property type="entry name" value="SH3_1"/>
    <property type="match status" value="2"/>
</dbReference>
<feature type="compositionally biased region" description="Acidic residues" evidence="9">
    <location>
        <begin position="463"/>
        <end position="473"/>
    </location>
</feature>
<dbReference type="Proteomes" id="UP001234178">
    <property type="component" value="Unassembled WGS sequence"/>
</dbReference>
<dbReference type="InterPro" id="IPR031160">
    <property type="entry name" value="F_BAR_dom"/>
</dbReference>
<keyword evidence="13" id="KW-1185">Reference proteome</keyword>
<feature type="domain" description="SH3" evidence="10">
    <location>
        <begin position="714"/>
        <end position="783"/>
    </location>
</feature>
<reference evidence="12 13" key="1">
    <citation type="journal article" date="2023" name="Nucleic Acids Res.">
        <title>The hologenome of Daphnia magna reveals possible DNA methylation and microbiome-mediated evolution of the host genome.</title>
        <authorList>
            <person name="Chaturvedi A."/>
            <person name="Li X."/>
            <person name="Dhandapani V."/>
            <person name="Marshall H."/>
            <person name="Kissane S."/>
            <person name="Cuenca-Cambronero M."/>
            <person name="Asole G."/>
            <person name="Calvet F."/>
            <person name="Ruiz-Romero M."/>
            <person name="Marangio P."/>
            <person name="Guigo R."/>
            <person name="Rago D."/>
            <person name="Mirbahai L."/>
            <person name="Eastwood N."/>
            <person name="Colbourne J.K."/>
            <person name="Zhou J."/>
            <person name="Mallon E."/>
            <person name="Orsini L."/>
        </authorList>
    </citation>
    <scope>NUCLEOTIDE SEQUENCE [LARGE SCALE GENOMIC DNA]</scope>
    <source>
        <strain evidence="12">LRV0_1</strain>
    </source>
</reference>
<evidence type="ECO:0000256" key="7">
    <source>
        <dbReference type="PROSITE-ProRule" id="PRU01077"/>
    </source>
</evidence>
<dbReference type="InterPro" id="IPR036028">
    <property type="entry name" value="SH3-like_dom_sf"/>
</dbReference>
<dbReference type="Gene3D" id="2.30.30.40">
    <property type="entry name" value="SH3 Domains"/>
    <property type="match status" value="2"/>
</dbReference>
<dbReference type="PRINTS" id="PR00452">
    <property type="entry name" value="SH3DOMAIN"/>
</dbReference>
<feature type="region of interest" description="Disordered" evidence="9">
    <location>
        <begin position="784"/>
        <end position="809"/>
    </location>
</feature>